<dbReference type="InterPro" id="IPR029055">
    <property type="entry name" value="Ntn_hydrolases_N"/>
</dbReference>
<feature type="domain" description="Peptidase C45 hydrolase" evidence="1">
    <location>
        <begin position="106"/>
        <end position="334"/>
    </location>
</feature>
<dbReference type="PANTHER" id="PTHR34180:SF1">
    <property type="entry name" value="BETA-ALANYL-DOPAMINE_CARCININE HYDROLASE"/>
    <property type="match status" value="1"/>
</dbReference>
<dbReference type="SUPFAM" id="SSF56235">
    <property type="entry name" value="N-terminal nucleophile aminohydrolases (Ntn hydrolases)"/>
    <property type="match status" value="1"/>
</dbReference>
<dbReference type="PANTHER" id="PTHR34180">
    <property type="entry name" value="PEPTIDASE C45"/>
    <property type="match status" value="1"/>
</dbReference>
<dbReference type="Proteomes" id="UP000267017">
    <property type="component" value="Unassembled WGS sequence"/>
</dbReference>
<dbReference type="GO" id="GO:0016740">
    <property type="term" value="F:transferase activity"/>
    <property type="evidence" value="ECO:0007669"/>
    <property type="project" value="UniProtKB-KW"/>
</dbReference>
<keyword evidence="3" id="KW-1185">Reference proteome</keyword>
<reference evidence="2 3" key="1">
    <citation type="submission" date="2018-11" db="EMBL/GenBank/DDBJ databases">
        <title>Genome sequencing of Paenibacillus sp. KCOM 3021 (= ChDC PVNT-B20).</title>
        <authorList>
            <person name="Kook J.-K."/>
            <person name="Park S.-N."/>
            <person name="Lim Y.K."/>
        </authorList>
    </citation>
    <scope>NUCLEOTIDE SEQUENCE [LARGE SCALE GENOMIC DNA]</scope>
    <source>
        <strain evidence="2 3">KCOM 3021</strain>
    </source>
</reference>
<evidence type="ECO:0000259" key="1">
    <source>
        <dbReference type="Pfam" id="PF03417"/>
    </source>
</evidence>
<comment type="caution">
    <text evidence="2">The sequence shown here is derived from an EMBL/GenBank/DDBJ whole genome shotgun (WGS) entry which is preliminary data.</text>
</comment>
<dbReference type="NCBIfam" id="NF040521">
    <property type="entry name" value="C45_proenzyme"/>
    <property type="match status" value="1"/>
</dbReference>
<dbReference type="AlphaFoldDB" id="A0A3P3U050"/>
<dbReference type="InterPro" id="IPR005079">
    <property type="entry name" value="Peptidase_C45_hydrolase"/>
</dbReference>
<dbReference type="EMBL" id="RRCN01000001">
    <property type="protein sequence ID" value="RRJ63009.1"/>
    <property type="molecule type" value="Genomic_DNA"/>
</dbReference>
<evidence type="ECO:0000313" key="3">
    <source>
        <dbReference type="Proteomes" id="UP000267017"/>
    </source>
</evidence>
<dbReference type="InterPro" id="IPR047794">
    <property type="entry name" value="C45_proenzyme-like"/>
</dbReference>
<dbReference type="Pfam" id="PF03417">
    <property type="entry name" value="AAT"/>
    <property type="match status" value="1"/>
</dbReference>
<organism evidence="2 3">
    <name type="scientific">Paenibacillus oralis</name>
    <dbReference type="NCBI Taxonomy" id="2490856"/>
    <lineage>
        <taxon>Bacteria</taxon>
        <taxon>Bacillati</taxon>
        <taxon>Bacillota</taxon>
        <taxon>Bacilli</taxon>
        <taxon>Bacillales</taxon>
        <taxon>Paenibacillaceae</taxon>
        <taxon>Paenibacillus</taxon>
    </lineage>
</organism>
<name>A0A3P3U050_9BACL</name>
<keyword evidence="2" id="KW-0808">Transferase</keyword>
<sequence length="374" mass="41561">MIKKQAYTVELRGTSYEIGFGFGEFVKENPALRVVHTAGFDRFDEAGAKQAAELFDRWCPGLAEELRGFADALEAKPSQIVYYAMTYLRPRCSQIAVLPGISASGNPLLARSYEFSPDAEDFTLVRTSVTGKYAHLGTSVLHFGRDDGFNECGLAVTMSSCGFPVGALPYMRSPKLTGLQFWAVIRALLENCKDVPEALYYMKDMPIAFNMNLMLVDKGGRAALAETLDGRMAVKQIDHSSADQLLYATNHPLMPDLVPYEPQAMRNSLQRYELIGHSLRGKGEITEDELKQLLLGKFPAGLSCPYYEDFFGTTKSMIIDPAKGTVELCWGGRSENGWHRYDIREPLADSALDIELHAEEAYPEFFESVPISAN</sequence>
<dbReference type="RefSeq" id="WP_128630869.1">
    <property type="nucleotide sequence ID" value="NZ_RRCN01000001.1"/>
</dbReference>
<dbReference type="OrthoDB" id="8617387at2"/>
<dbReference type="Gene3D" id="3.60.60.10">
    <property type="entry name" value="Penicillin V Acylase, Chain A"/>
    <property type="match status" value="1"/>
</dbReference>
<dbReference type="InterPro" id="IPR047801">
    <property type="entry name" value="Peptidase_C45"/>
</dbReference>
<protein>
    <submittedName>
        <fullName evidence="2">Acyl-CoA--6-aminopenicillanic acid acyl-transferase</fullName>
    </submittedName>
</protein>
<accession>A0A3P3U050</accession>
<gene>
    <name evidence="2" type="ORF">EHV15_08790</name>
</gene>
<proteinExistence type="predicted"/>
<evidence type="ECO:0000313" key="2">
    <source>
        <dbReference type="EMBL" id="RRJ63009.1"/>
    </source>
</evidence>